<accession>A0A4S4N7B4</accession>
<reference evidence="2 3" key="1">
    <citation type="submission" date="2019-02" db="EMBL/GenBank/DDBJ databases">
        <title>Genome sequencing of the rare red list fungi Antrodiella citrinella (Flaviporus citrinellus).</title>
        <authorList>
            <person name="Buettner E."/>
            <person name="Kellner H."/>
        </authorList>
    </citation>
    <scope>NUCLEOTIDE SEQUENCE [LARGE SCALE GENOMIC DNA]</scope>
    <source>
        <strain evidence="2 3">DSM 108506</strain>
    </source>
</reference>
<dbReference type="EMBL" id="SGPM01000001">
    <property type="protein sequence ID" value="THH34167.1"/>
    <property type="molecule type" value="Genomic_DNA"/>
</dbReference>
<dbReference type="Proteomes" id="UP000308730">
    <property type="component" value="Unassembled WGS sequence"/>
</dbReference>
<dbReference type="AlphaFoldDB" id="A0A4S4N7B4"/>
<feature type="transmembrane region" description="Helical" evidence="1">
    <location>
        <begin position="98"/>
        <end position="119"/>
    </location>
</feature>
<evidence type="ECO:0000256" key="1">
    <source>
        <dbReference type="SAM" id="Phobius"/>
    </source>
</evidence>
<name>A0A4S4N7B4_9APHY</name>
<proteinExistence type="predicted"/>
<keyword evidence="1" id="KW-0812">Transmembrane</keyword>
<keyword evidence="3" id="KW-1185">Reference proteome</keyword>
<keyword evidence="1" id="KW-0472">Membrane</keyword>
<dbReference type="OrthoDB" id="3049275at2759"/>
<gene>
    <name evidence="2" type="ORF">EUX98_g49</name>
</gene>
<sequence length="436" mass="48267">MGGGQSIFYPDNPKRRDRAEQLANDCKYYADQWDTKRADLERELGPYKAKLDRVLAAFGCQTVEDLDRVVQERTTGQTLDDWNKTKGSFDKTQVIDQIIMGAMGVIAISGLAISAVGALAGGFGFFVGLAVTADILLVFGIIGAIFDIINGAIQRDKLRDAITQLFTDRLRCKQSLAHIDNLYVWLPSIKEIYQTFEDLGYSDQKIIDRFKKRGVMKPLQEDLDAETLYKVASDLHDMDTQRGSWTNEDPNWRKTAASLEAASKVASKIMSNLLDLTIPGNLQHLQRTAYMMTPMTADITDAPPNYHDAHIDVLLSTTATIPAELRDGLTLKLKSFSDEVTAEVVIETKQGRFLGIDDGHIVDKSTVEEPTLWLMGLVNPSTESFLRNASFDPSNVSVDVFLGANVGTKILYLGEKGILVETKGEAMPLKAEYANV</sequence>
<comment type="caution">
    <text evidence="2">The sequence shown here is derived from an EMBL/GenBank/DDBJ whole genome shotgun (WGS) entry which is preliminary data.</text>
</comment>
<keyword evidence="1" id="KW-1133">Transmembrane helix</keyword>
<evidence type="ECO:0000313" key="2">
    <source>
        <dbReference type="EMBL" id="THH34167.1"/>
    </source>
</evidence>
<organism evidence="2 3">
    <name type="scientific">Antrodiella citrinella</name>
    <dbReference type="NCBI Taxonomy" id="2447956"/>
    <lineage>
        <taxon>Eukaryota</taxon>
        <taxon>Fungi</taxon>
        <taxon>Dikarya</taxon>
        <taxon>Basidiomycota</taxon>
        <taxon>Agaricomycotina</taxon>
        <taxon>Agaricomycetes</taxon>
        <taxon>Polyporales</taxon>
        <taxon>Steccherinaceae</taxon>
        <taxon>Antrodiella</taxon>
    </lineage>
</organism>
<evidence type="ECO:0000313" key="3">
    <source>
        <dbReference type="Proteomes" id="UP000308730"/>
    </source>
</evidence>
<protein>
    <submittedName>
        <fullName evidence="2">Uncharacterized protein</fullName>
    </submittedName>
</protein>
<feature type="transmembrane region" description="Helical" evidence="1">
    <location>
        <begin position="125"/>
        <end position="149"/>
    </location>
</feature>